<keyword evidence="2" id="KW-0378">Hydrolase</keyword>
<accession>A0ABT0L8L6</accession>
<dbReference type="CDD" id="cd11528">
    <property type="entry name" value="NTP-PPase_MazG_Nterm"/>
    <property type="match status" value="1"/>
</dbReference>
<dbReference type="Pfam" id="PF03819">
    <property type="entry name" value="MazG"/>
    <property type="match status" value="2"/>
</dbReference>
<dbReference type="RefSeq" id="WP_248939264.1">
    <property type="nucleotide sequence ID" value="NZ_JAKIKS010000015.1"/>
</dbReference>
<reference evidence="2 3" key="1">
    <citation type="submission" date="2022-01" db="EMBL/GenBank/DDBJ databases">
        <title>Whole genome-based taxonomy of the Shewanellaceae.</title>
        <authorList>
            <person name="Martin-Rodriguez A.J."/>
        </authorList>
    </citation>
    <scope>NUCLEOTIDE SEQUENCE [LARGE SCALE GENOMIC DNA]</scope>
    <source>
        <strain evidence="2 3">DSM 17177</strain>
    </source>
</reference>
<evidence type="ECO:0000259" key="1">
    <source>
        <dbReference type="Pfam" id="PF03819"/>
    </source>
</evidence>
<dbReference type="InterPro" id="IPR048011">
    <property type="entry name" value="NTP-PPase_MazG-like_C"/>
</dbReference>
<evidence type="ECO:0000313" key="2">
    <source>
        <dbReference type="EMBL" id="MCL1123980.1"/>
    </source>
</evidence>
<evidence type="ECO:0000313" key="3">
    <source>
        <dbReference type="Proteomes" id="UP001203423"/>
    </source>
</evidence>
<dbReference type="Gene3D" id="1.10.287.1080">
    <property type="entry name" value="MazG-like"/>
    <property type="match status" value="2"/>
</dbReference>
<feature type="domain" description="NTP pyrophosphohydrolase MazG-like" evidence="1">
    <location>
        <begin position="30"/>
        <end position="103"/>
    </location>
</feature>
<dbReference type="NCBIfam" id="TIGR00444">
    <property type="entry name" value="mazG"/>
    <property type="match status" value="1"/>
</dbReference>
<gene>
    <name evidence="2" type="primary">mazG</name>
    <name evidence="2" type="ORF">L2764_05660</name>
</gene>
<dbReference type="NCBIfam" id="NF007113">
    <property type="entry name" value="PRK09562.1"/>
    <property type="match status" value="1"/>
</dbReference>
<keyword evidence="3" id="KW-1185">Reference proteome</keyword>
<dbReference type="InterPro" id="IPR004518">
    <property type="entry name" value="MazG-like_dom"/>
</dbReference>
<proteinExistence type="predicted"/>
<dbReference type="EC" id="3.6.1.9" evidence="2"/>
<dbReference type="EMBL" id="JAKIKS010000015">
    <property type="protein sequence ID" value="MCL1123980.1"/>
    <property type="molecule type" value="Genomic_DNA"/>
</dbReference>
<dbReference type="Proteomes" id="UP001203423">
    <property type="component" value="Unassembled WGS sequence"/>
</dbReference>
<sequence>MNNEHNIQPLLDIMAKLRDPETGCSWDLAQQFDTIVPFTIEEAYEVADTIERMALDELPNELGDLLFQVVFYCQLGKEQGLFDFGVVVNKICDKLIHRHPHVFGDKEIQSSAEIKQSWESLKAKERAQRQLHSAVDDIPLTLPALTRSVKIQKRVAQVGFDWDTLAPVVAKVHEEIEEVLDEVNQSIIEQEKVADEMGDLLFAVVNMARHLKVDPEQALRQANRKFERRFRGVEAKVVASGSLMTEQTLSELDAYWDAVKQEEKV</sequence>
<feature type="domain" description="NTP pyrophosphohydrolase MazG-like" evidence="1">
    <location>
        <begin position="169"/>
        <end position="229"/>
    </location>
</feature>
<dbReference type="GO" id="GO:0047429">
    <property type="term" value="F:nucleoside triphosphate diphosphatase activity"/>
    <property type="evidence" value="ECO:0007669"/>
    <property type="project" value="UniProtKB-EC"/>
</dbReference>
<organism evidence="2 3">
    <name type="scientific">Shewanella surugensis</name>
    <dbReference type="NCBI Taxonomy" id="212020"/>
    <lineage>
        <taxon>Bacteria</taxon>
        <taxon>Pseudomonadati</taxon>
        <taxon>Pseudomonadota</taxon>
        <taxon>Gammaproteobacteria</taxon>
        <taxon>Alteromonadales</taxon>
        <taxon>Shewanellaceae</taxon>
        <taxon>Shewanella</taxon>
    </lineage>
</organism>
<protein>
    <submittedName>
        <fullName evidence="2">Nucleoside triphosphate pyrophosphohydrolase</fullName>
        <ecNumber evidence="2">3.6.1.9</ecNumber>
    </submittedName>
</protein>
<dbReference type="PANTHER" id="PTHR30522:SF0">
    <property type="entry name" value="NUCLEOSIDE TRIPHOSPHATE PYROPHOSPHOHYDROLASE"/>
    <property type="match status" value="1"/>
</dbReference>
<dbReference type="CDD" id="cd11529">
    <property type="entry name" value="NTP-PPase_MazG_Cterm"/>
    <property type="match status" value="1"/>
</dbReference>
<dbReference type="SUPFAM" id="SSF101386">
    <property type="entry name" value="all-alpha NTP pyrophosphatases"/>
    <property type="match status" value="2"/>
</dbReference>
<name>A0ABT0L8L6_9GAMM</name>
<dbReference type="InterPro" id="IPR011551">
    <property type="entry name" value="NTP_PyrPHydrolase_MazG"/>
</dbReference>
<dbReference type="PANTHER" id="PTHR30522">
    <property type="entry name" value="NUCLEOSIDE TRIPHOSPHATE PYROPHOSPHOHYDROLASE"/>
    <property type="match status" value="1"/>
</dbReference>
<comment type="caution">
    <text evidence="2">The sequence shown here is derived from an EMBL/GenBank/DDBJ whole genome shotgun (WGS) entry which is preliminary data.</text>
</comment>
<dbReference type="InterPro" id="IPR048015">
    <property type="entry name" value="NTP-PPase_MazG-like_N"/>
</dbReference>